<accession>A0A1F5RHQ5</accession>
<evidence type="ECO:0000313" key="3">
    <source>
        <dbReference type="Proteomes" id="UP000177230"/>
    </source>
</evidence>
<feature type="transmembrane region" description="Helical" evidence="1">
    <location>
        <begin position="6"/>
        <end position="27"/>
    </location>
</feature>
<name>A0A1F5RHQ5_9BACT</name>
<keyword evidence="1" id="KW-0472">Membrane</keyword>
<keyword evidence="1" id="KW-1133">Transmembrane helix</keyword>
<dbReference type="EMBL" id="MFFM01000009">
    <property type="protein sequence ID" value="OGF14015.1"/>
    <property type="molecule type" value="Genomic_DNA"/>
</dbReference>
<proteinExistence type="predicted"/>
<dbReference type="AlphaFoldDB" id="A0A1F5RHQ5"/>
<evidence type="ECO:0000313" key="2">
    <source>
        <dbReference type="EMBL" id="OGF14015.1"/>
    </source>
</evidence>
<dbReference type="Proteomes" id="UP000177230">
    <property type="component" value="Unassembled WGS sequence"/>
</dbReference>
<comment type="caution">
    <text evidence="2">The sequence shown here is derived from an EMBL/GenBank/DDBJ whole genome shotgun (WGS) entry which is preliminary data.</text>
</comment>
<evidence type="ECO:0000256" key="1">
    <source>
        <dbReference type="SAM" id="Phobius"/>
    </source>
</evidence>
<reference evidence="2 3" key="1">
    <citation type="journal article" date="2016" name="Nat. Commun.">
        <title>Thousands of microbial genomes shed light on interconnected biogeochemical processes in an aquifer system.</title>
        <authorList>
            <person name="Anantharaman K."/>
            <person name="Brown C.T."/>
            <person name="Hug L.A."/>
            <person name="Sharon I."/>
            <person name="Castelle C.J."/>
            <person name="Probst A.J."/>
            <person name="Thomas B.C."/>
            <person name="Singh A."/>
            <person name="Wilkins M.J."/>
            <person name="Karaoz U."/>
            <person name="Brodie E.L."/>
            <person name="Williams K.H."/>
            <person name="Hubbard S.S."/>
            <person name="Banfield J.F."/>
        </authorList>
    </citation>
    <scope>NUCLEOTIDE SEQUENCE [LARGE SCALE GENOMIC DNA]</scope>
</reference>
<gene>
    <name evidence="2" type="ORF">A2024_05635</name>
</gene>
<organism evidence="2 3">
    <name type="scientific">Candidatus Edwardsbacteria bacterium GWF2_54_11</name>
    <dbReference type="NCBI Taxonomy" id="1817851"/>
    <lineage>
        <taxon>Bacteria</taxon>
        <taxon>Candidatus Edwardsiibacteriota</taxon>
    </lineage>
</organism>
<protein>
    <submittedName>
        <fullName evidence="2">Uncharacterized protein</fullName>
    </submittedName>
</protein>
<keyword evidence="1" id="KW-0812">Transmembrane</keyword>
<sequence length="250" mass="29261">MEPLSIILLSISLIAYSFLIMLSIQAVKRRQRREIMPDIILIPGRIYFFWNYKNGFLFPDIWTANPRGRLEPDNRMLPCINIGQGTAKNICIWWAFDILGFANLIMENDRGRLLRIKHIKDHICIDMLFPKNKYPAFPENYSIAFSEKPYGEIAYLLPVNISKNQEKIFLPKTYLTLLALLYYIRHLNQSSGNIDPLKIPLCQLSLEYDDIEDTTYQAKYSVGLRDIEHYSEDPGPNRLFFSAVFEINRE</sequence>